<feature type="compositionally biased region" description="Acidic residues" evidence="1">
    <location>
        <begin position="43"/>
        <end position="60"/>
    </location>
</feature>
<evidence type="ECO:0000313" key="2">
    <source>
        <dbReference type="EMBL" id="ONK70745.1"/>
    </source>
</evidence>
<sequence length="105" mass="11631">MATSPMVLGSDGDDSDVEGSVRRRGEGNGGLDSRQRLVLAADEASDDADGSDEDFKDEEDERRGLGILGSKTQDFGGERREGHGFCIWRSREQCQSRRYLGDIYR</sequence>
<evidence type="ECO:0000313" key="3">
    <source>
        <dbReference type="Proteomes" id="UP000243459"/>
    </source>
</evidence>
<organism evidence="2 3">
    <name type="scientific">Asparagus officinalis</name>
    <name type="common">Garden asparagus</name>
    <dbReference type="NCBI Taxonomy" id="4686"/>
    <lineage>
        <taxon>Eukaryota</taxon>
        <taxon>Viridiplantae</taxon>
        <taxon>Streptophyta</taxon>
        <taxon>Embryophyta</taxon>
        <taxon>Tracheophyta</taxon>
        <taxon>Spermatophyta</taxon>
        <taxon>Magnoliopsida</taxon>
        <taxon>Liliopsida</taxon>
        <taxon>Asparagales</taxon>
        <taxon>Asparagaceae</taxon>
        <taxon>Asparagoideae</taxon>
        <taxon>Asparagus</taxon>
    </lineage>
</organism>
<protein>
    <submittedName>
        <fullName evidence="2">Uncharacterized protein</fullName>
    </submittedName>
</protein>
<dbReference type="Gramene" id="ONK70745">
    <property type="protein sequence ID" value="ONK70745"/>
    <property type="gene ID" value="A4U43_C04F1090"/>
</dbReference>
<dbReference type="EMBL" id="CM007384">
    <property type="protein sequence ID" value="ONK70745.1"/>
    <property type="molecule type" value="Genomic_DNA"/>
</dbReference>
<name>A0A5P1EXC1_ASPOF</name>
<keyword evidence="3" id="KW-1185">Reference proteome</keyword>
<feature type="region of interest" description="Disordered" evidence="1">
    <location>
        <begin position="1"/>
        <end position="63"/>
    </location>
</feature>
<proteinExistence type="predicted"/>
<dbReference type="Proteomes" id="UP000243459">
    <property type="component" value="Chromosome 4"/>
</dbReference>
<reference evidence="3" key="1">
    <citation type="journal article" date="2017" name="Nat. Commun.">
        <title>The asparagus genome sheds light on the origin and evolution of a young Y chromosome.</title>
        <authorList>
            <person name="Harkess A."/>
            <person name="Zhou J."/>
            <person name="Xu C."/>
            <person name="Bowers J.E."/>
            <person name="Van der Hulst R."/>
            <person name="Ayyampalayam S."/>
            <person name="Mercati F."/>
            <person name="Riccardi P."/>
            <person name="McKain M.R."/>
            <person name="Kakrana A."/>
            <person name="Tang H."/>
            <person name="Ray J."/>
            <person name="Groenendijk J."/>
            <person name="Arikit S."/>
            <person name="Mathioni S.M."/>
            <person name="Nakano M."/>
            <person name="Shan H."/>
            <person name="Telgmann-Rauber A."/>
            <person name="Kanno A."/>
            <person name="Yue Z."/>
            <person name="Chen H."/>
            <person name="Li W."/>
            <person name="Chen Y."/>
            <person name="Xu X."/>
            <person name="Zhang Y."/>
            <person name="Luo S."/>
            <person name="Chen H."/>
            <person name="Gao J."/>
            <person name="Mao Z."/>
            <person name="Pires J.C."/>
            <person name="Luo M."/>
            <person name="Kudrna D."/>
            <person name="Wing R.A."/>
            <person name="Meyers B.C."/>
            <person name="Yi K."/>
            <person name="Kong H."/>
            <person name="Lavrijsen P."/>
            <person name="Sunseri F."/>
            <person name="Falavigna A."/>
            <person name="Ye Y."/>
            <person name="Leebens-Mack J.H."/>
            <person name="Chen G."/>
        </authorList>
    </citation>
    <scope>NUCLEOTIDE SEQUENCE [LARGE SCALE GENOMIC DNA]</scope>
    <source>
        <strain evidence="3">cv. DH0086</strain>
    </source>
</reference>
<gene>
    <name evidence="2" type="ORF">A4U43_C04F1090</name>
</gene>
<accession>A0A5P1EXC1</accession>
<dbReference type="AlphaFoldDB" id="A0A5P1EXC1"/>
<evidence type="ECO:0000256" key="1">
    <source>
        <dbReference type="SAM" id="MobiDB-lite"/>
    </source>
</evidence>